<protein>
    <submittedName>
        <fullName evidence="1">Uncharacterized protein</fullName>
    </submittedName>
</protein>
<evidence type="ECO:0000313" key="1">
    <source>
        <dbReference type="EMBL" id="KAH8001337.1"/>
    </source>
</evidence>
<comment type="caution">
    <text evidence="1">The sequence shown here is derived from an EMBL/GenBank/DDBJ whole genome shotgun (WGS) entry which is preliminary data.</text>
</comment>
<keyword evidence="2" id="KW-1185">Reference proteome</keyword>
<proteinExistence type="predicted"/>
<gene>
    <name evidence="1" type="ORF">K3G42_004537</name>
</gene>
<evidence type="ECO:0000313" key="2">
    <source>
        <dbReference type="Proteomes" id="UP000827872"/>
    </source>
</evidence>
<reference evidence="1" key="1">
    <citation type="submission" date="2021-08" db="EMBL/GenBank/DDBJ databases">
        <title>The first chromosome-level gecko genome reveals the dynamic sex chromosomes of Neotropical dwarf geckos (Sphaerodactylidae: Sphaerodactylus).</title>
        <authorList>
            <person name="Pinto B.J."/>
            <person name="Keating S.E."/>
            <person name="Gamble T."/>
        </authorList>
    </citation>
    <scope>NUCLEOTIDE SEQUENCE</scope>
    <source>
        <strain evidence="1">TG3544</strain>
    </source>
</reference>
<sequence length="142" mass="16395">MAFLQLQEQVDQATLVARRTVSAECLGVRREIVDLGLFGIKGKWMLLCKELNSNDSYVIAKKSNSNEQHLLVGRENSWLWRLVPDRVQNPVGQRRQEAPLPYACSQKSSLNPIVNRQRLHSVRPNVPNRLQSQRPRLCRRLL</sequence>
<organism evidence="1 2">
    <name type="scientific">Sphaerodactylus townsendi</name>
    <dbReference type="NCBI Taxonomy" id="933632"/>
    <lineage>
        <taxon>Eukaryota</taxon>
        <taxon>Metazoa</taxon>
        <taxon>Chordata</taxon>
        <taxon>Craniata</taxon>
        <taxon>Vertebrata</taxon>
        <taxon>Euteleostomi</taxon>
        <taxon>Lepidosauria</taxon>
        <taxon>Squamata</taxon>
        <taxon>Bifurcata</taxon>
        <taxon>Gekkota</taxon>
        <taxon>Sphaerodactylidae</taxon>
        <taxon>Sphaerodactylus</taxon>
    </lineage>
</organism>
<name>A0ACB8F7V3_9SAUR</name>
<dbReference type="EMBL" id="CM037621">
    <property type="protein sequence ID" value="KAH8001337.1"/>
    <property type="molecule type" value="Genomic_DNA"/>
</dbReference>
<accession>A0ACB8F7V3</accession>
<dbReference type="Proteomes" id="UP000827872">
    <property type="component" value="Linkage Group LG08"/>
</dbReference>